<evidence type="ECO:0000259" key="8">
    <source>
        <dbReference type="PROSITE" id="PS52035"/>
    </source>
</evidence>
<dbReference type="AlphaFoldDB" id="A0A3L9YHI5"/>
<comment type="cofactor">
    <cofactor evidence="1">
        <name>Zn(2+)</name>
        <dbReference type="ChEBI" id="CHEBI:29105"/>
    </cofactor>
</comment>
<dbReference type="OrthoDB" id="5490902at2"/>
<dbReference type="Gene3D" id="3.40.630.10">
    <property type="entry name" value="Zn peptidases"/>
    <property type="match status" value="1"/>
</dbReference>
<evidence type="ECO:0000256" key="5">
    <source>
        <dbReference type="ARBA" id="ARBA00022833"/>
    </source>
</evidence>
<evidence type="ECO:0000256" key="3">
    <source>
        <dbReference type="ARBA" id="ARBA00022670"/>
    </source>
</evidence>
<keyword evidence="6" id="KW-0482">Metalloprotease</keyword>
<name>A0A3L9YHI5_9RHOB</name>
<evidence type="ECO:0000313" key="10">
    <source>
        <dbReference type="Proteomes" id="UP000281343"/>
    </source>
</evidence>
<keyword evidence="4" id="KW-0378">Hydrolase</keyword>
<dbReference type="SMART" id="SM00631">
    <property type="entry name" value="Zn_pept"/>
    <property type="match status" value="1"/>
</dbReference>
<comment type="caution">
    <text evidence="9">The sequence shown here is derived from an EMBL/GenBank/DDBJ whole genome shotgun (WGS) entry which is preliminary data.</text>
</comment>
<proteinExistence type="inferred from homology"/>
<dbReference type="CDD" id="cd06905">
    <property type="entry name" value="M14-like"/>
    <property type="match status" value="1"/>
</dbReference>
<protein>
    <submittedName>
        <fullName evidence="9">Peptidase M14</fullName>
    </submittedName>
</protein>
<dbReference type="PANTHER" id="PTHR11705">
    <property type="entry name" value="PROTEASE FAMILY M14 CARBOXYPEPTIDASE A,B"/>
    <property type="match status" value="1"/>
</dbReference>
<dbReference type="GO" id="GO:0005615">
    <property type="term" value="C:extracellular space"/>
    <property type="evidence" value="ECO:0007669"/>
    <property type="project" value="TreeGrafter"/>
</dbReference>
<comment type="similarity">
    <text evidence="2 7">Belongs to the peptidase M14 family.</text>
</comment>
<evidence type="ECO:0000256" key="2">
    <source>
        <dbReference type="ARBA" id="ARBA00005988"/>
    </source>
</evidence>
<evidence type="ECO:0000256" key="1">
    <source>
        <dbReference type="ARBA" id="ARBA00001947"/>
    </source>
</evidence>
<dbReference type="PROSITE" id="PS52035">
    <property type="entry name" value="PEPTIDASE_M14"/>
    <property type="match status" value="1"/>
</dbReference>
<keyword evidence="5" id="KW-0862">Zinc</keyword>
<gene>
    <name evidence="9" type="ORF">D9R08_09250</name>
</gene>
<dbReference type="InterPro" id="IPR000834">
    <property type="entry name" value="Peptidase_M14"/>
</dbReference>
<dbReference type="RefSeq" id="WP_121897770.1">
    <property type="nucleotide sequence ID" value="NZ_RCNT01000004.1"/>
</dbReference>
<feature type="active site" description="Proton donor/acceptor" evidence="7">
    <location>
        <position position="339"/>
    </location>
</feature>
<dbReference type="EMBL" id="RCNT01000004">
    <property type="protein sequence ID" value="RMA42290.1"/>
    <property type="molecule type" value="Genomic_DNA"/>
</dbReference>
<keyword evidence="3" id="KW-0645">Protease</keyword>
<evidence type="ECO:0000313" key="9">
    <source>
        <dbReference type="EMBL" id="RMA42290.1"/>
    </source>
</evidence>
<dbReference type="PANTHER" id="PTHR11705:SF143">
    <property type="entry name" value="SLL0236 PROTEIN"/>
    <property type="match status" value="1"/>
</dbReference>
<organism evidence="9 10">
    <name type="scientific">Rhodophyticola porphyridii</name>
    <dbReference type="NCBI Taxonomy" id="1852017"/>
    <lineage>
        <taxon>Bacteria</taxon>
        <taxon>Pseudomonadati</taxon>
        <taxon>Pseudomonadota</taxon>
        <taxon>Alphaproteobacteria</taxon>
        <taxon>Rhodobacterales</taxon>
        <taxon>Roseobacteraceae</taxon>
        <taxon>Rhodophyticola</taxon>
    </lineage>
</organism>
<dbReference type="Proteomes" id="UP000281343">
    <property type="component" value="Unassembled WGS sequence"/>
</dbReference>
<feature type="domain" description="Peptidase M14" evidence="8">
    <location>
        <begin position="10"/>
        <end position="361"/>
    </location>
</feature>
<evidence type="ECO:0000256" key="4">
    <source>
        <dbReference type="ARBA" id="ARBA00022801"/>
    </source>
</evidence>
<evidence type="ECO:0000256" key="6">
    <source>
        <dbReference type="ARBA" id="ARBA00023049"/>
    </source>
</evidence>
<reference evidence="9 10" key="1">
    <citation type="submission" date="2018-10" db="EMBL/GenBank/DDBJ databases">
        <authorList>
            <person name="Jung H.S."/>
            <person name="Jeon C.O."/>
        </authorList>
    </citation>
    <scope>NUCLEOTIDE SEQUENCE [LARGE SCALE GENOMIC DNA]</scope>
    <source>
        <strain evidence="9 10">MA-7-27</strain>
    </source>
</reference>
<accession>A0A3L9YHI5</accession>
<dbReference type="SUPFAM" id="SSF53187">
    <property type="entry name" value="Zn-dependent exopeptidases"/>
    <property type="match status" value="1"/>
</dbReference>
<dbReference type="GO" id="GO:0008270">
    <property type="term" value="F:zinc ion binding"/>
    <property type="evidence" value="ECO:0007669"/>
    <property type="project" value="InterPro"/>
</dbReference>
<keyword evidence="10" id="KW-1185">Reference proteome</keyword>
<dbReference type="Pfam" id="PF00246">
    <property type="entry name" value="Peptidase_M14"/>
    <property type="match status" value="1"/>
</dbReference>
<evidence type="ECO:0000256" key="7">
    <source>
        <dbReference type="PROSITE-ProRule" id="PRU01379"/>
    </source>
</evidence>
<sequence>MPEVDIAFDTYHDYEALTVHLHALAEAYPHLCTLTSIAKSFRGRDVWFLTITNPETGPASEKPGFYIDAQIHAEEHATSATALYACWYLLTKYGRDEEVTRLLDRQVFYIVPRINPDGAEYALTTPYHPWCGNGRFLPGEDRIEGLIPQDIDGDGYIVQMRVPDGKGEWKKDDENPDIMVQREPGEEGGTYYRLYPEGMIRNYDGVHVHIEMQQDGNMNRNFPTNWTPQEYGAGDYPFSEPEAAGIGKLILDHPNITGICAYHTHGGIILRPSMLQPDSEMSPPDLALYKALGEVGERLTGYPTISVYEDFTPDKTKARHGSLTDWTYEEMGIISFATELWDLERTAGVPKEGYYNLGPRDAATQRLVHDWVVENVGAHGFRPWTAFDHPQLGPVEVGGMVYIWSYRNPPGTMLEEICHNNVLFNLRHAAAAPRIAVDTLEVEALGADLHRITAVVSNHGYLPTNLSDVAVKNGVAKPVTVELDCEGADLVMNPGDVKLGNLAGRNERRYAYSNWGQQWSPVTKKVEWLVKATAPAASVTVTARSEKGGVHRQSAALD</sequence>
<dbReference type="GO" id="GO:0004181">
    <property type="term" value="F:metallocarboxypeptidase activity"/>
    <property type="evidence" value="ECO:0007669"/>
    <property type="project" value="InterPro"/>
</dbReference>
<dbReference type="GO" id="GO:0006508">
    <property type="term" value="P:proteolysis"/>
    <property type="evidence" value="ECO:0007669"/>
    <property type="project" value="UniProtKB-KW"/>
</dbReference>